<dbReference type="AlphaFoldDB" id="A0A5P1F925"/>
<name>A0A5P1F925_ASPOF</name>
<protein>
    <submittedName>
        <fullName evidence="1">Uncharacterized protein</fullName>
    </submittedName>
</protein>
<dbReference type="EMBL" id="CM007383">
    <property type="protein sequence ID" value="ONK74614.1"/>
    <property type="molecule type" value="Genomic_DNA"/>
</dbReference>
<dbReference type="Proteomes" id="UP000243459">
    <property type="component" value="Chromosome 3"/>
</dbReference>
<keyword evidence="2" id="KW-1185">Reference proteome</keyword>
<dbReference type="Gramene" id="ONK74614">
    <property type="protein sequence ID" value="ONK74614"/>
    <property type="gene ID" value="A4U43_C03F8300"/>
</dbReference>
<accession>A0A5P1F925</accession>
<reference evidence="2" key="1">
    <citation type="journal article" date="2017" name="Nat. Commun.">
        <title>The asparagus genome sheds light on the origin and evolution of a young Y chromosome.</title>
        <authorList>
            <person name="Harkess A."/>
            <person name="Zhou J."/>
            <person name="Xu C."/>
            <person name="Bowers J.E."/>
            <person name="Van der Hulst R."/>
            <person name="Ayyampalayam S."/>
            <person name="Mercati F."/>
            <person name="Riccardi P."/>
            <person name="McKain M.R."/>
            <person name="Kakrana A."/>
            <person name="Tang H."/>
            <person name="Ray J."/>
            <person name="Groenendijk J."/>
            <person name="Arikit S."/>
            <person name="Mathioni S.M."/>
            <person name="Nakano M."/>
            <person name="Shan H."/>
            <person name="Telgmann-Rauber A."/>
            <person name="Kanno A."/>
            <person name="Yue Z."/>
            <person name="Chen H."/>
            <person name="Li W."/>
            <person name="Chen Y."/>
            <person name="Xu X."/>
            <person name="Zhang Y."/>
            <person name="Luo S."/>
            <person name="Chen H."/>
            <person name="Gao J."/>
            <person name="Mao Z."/>
            <person name="Pires J.C."/>
            <person name="Luo M."/>
            <person name="Kudrna D."/>
            <person name="Wing R.A."/>
            <person name="Meyers B.C."/>
            <person name="Yi K."/>
            <person name="Kong H."/>
            <person name="Lavrijsen P."/>
            <person name="Sunseri F."/>
            <person name="Falavigna A."/>
            <person name="Ye Y."/>
            <person name="Leebens-Mack J.H."/>
            <person name="Chen G."/>
        </authorList>
    </citation>
    <scope>NUCLEOTIDE SEQUENCE [LARGE SCALE GENOMIC DNA]</scope>
    <source>
        <strain evidence="2">cv. DH0086</strain>
    </source>
</reference>
<gene>
    <name evidence="1" type="ORF">A4U43_C03F8300</name>
</gene>
<evidence type="ECO:0000313" key="1">
    <source>
        <dbReference type="EMBL" id="ONK74614.1"/>
    </source>
</evidence>
<proteinExistence type="predicted"/>
<sequence>MRSAKCLCQDSAPREAMGSQALVSDAPVGSIRPALTAQGVGPRHTREPSLEHCHQPARHLNMRGSVLGSRVAQLRAVEQFWLPRDAEILGEVSNVNLHQALQSYLVRGALVEQELFDRIENI</sequence>
<organism evidence="1 2">
    <name type="scientific">Asparagus officinalis</name>
    <name type="common">Garden asparagus</name>
    <dbReference type="NCBI Taxonomy" id="4686"/>
    <lineage>
        <taxon>Eukaryota</taxon>
        <taxon>Viridiplantae</taxon>
        <taxon>Streptophyta</taxon>
        <taxon>Embryophyta</taxon>
        <taxon>Tracheophyta</taxon>
        <taxon>Spermatophyta</taxon>
        <taxon>Magnoliopsida</taxon>
        <taxon>Liliopsida</taxon>
        <taxon>Asparagales</taxon>
        <taxon>Asparagaceae</taxon>
        <taxon>Asparagoideae</taxon>
        <taxon>Asparagus</taxon>
    </lineage>
</organism>
<evidence type="ECO:0000313" key="2">
    <source>
        <dbReference type="Proteomes" id="UP000243459"/>
    </source>
</evidence>